<proteinExistence type="predicted"/>
<feature type="non-terminal residue" evidence="1">
    <location>
        <position position="75"/>
    </location>
</feature>
<evidence type="ECO:0000313" key="2">
    <source>
        <dbReference type="Proteomes" id="UP001176521"/>
    </source>
</evidence>
<dbReference type="Proteomes" id="UP001176521">
    <property type="component" value="Unassembled WGS sequence"/>
</dbReference>
<dbReference type="AlphaFoldDB" id="A0AAN6JGX2"/>
<sequence>RSMHQSSTMAFAARPSTWMRTLSAPPSASTRMRDMLSCRSSPCPTAFRPLTAMWRRQKWRFCCCSRTWANSLSGI</sequence>
<gene>
    <name evidence="1" type="ORF">OC842_007664</name>
</gene>
<feature type="non-terminal residue" evidence="1">
    <location>
        <position position="1"/>
    </location>
</feature>
<dbReference type="EMBL" id="JAPDMQ010001159">
    <property type="protein sequence ID" value="KAK0518828.1"/>
    <property type="molecule type" value="Genomic_DNA"/>
</dbReference>
<protein>
    <submittedName>
        <fullName evidence="1">Uncharacterized protein</fullName>
    </submittedName>
</protein>
<comment type="caution">
    <text evidence="1">The sequence shown here is derived from an EMBL/GenBank/DDBJ whole genome shotgun (WGS) entry which is preliminary data.</text>
</comment>
<evidence type="ECO:0000313" key="1">
    <source>
        <dbReference type="EMBL" id="KAK0518828.1"/>
    </source>
</evidence>
<keyword evidence="2" id="KW-1185">Reference proteome</keyword>
<accession>A0AAN6JGX2</accession>
<organism evidence="1 2">
    <name type="scientific">Tilletia horrida</name>
    <dbReference type="NCBI Taxonomy" id="155126"/>
    <lineage>
        <taxon>Eukaryota</taxon>
        <taxon>Fungi</taxon>
        <taxon>Dikarya</taxon>
        <taxon>Basidiomycota</taxon>
        <taxon>Ustilaginomycotina</taxon>
        <taxon>Exobasidiomycetes</taxon>
        <taxon>Tilletiales</taxon>
        <taxon>Tilletiaceae</taxon>
        <taxon>Tilletia</taxon>
    </lineage>
</organism>
<name>A0AAN6JGX2_9BASI</name>
<reference evidence="1" key="1">
    <citation type="journal article" date="2023" name="PhytoFront">
        <title>Draft Genome Resources of Seven Strains of Tilletia horrida, Causal Agent of Kernel Smut of Rice.</title>
        <authorList>
            <person name="Khanal S."/>
            <person name="Antony Babu S."/>
            <person name="Zhou X.G."/>
        </authorList>
    </citation>
    <scope>NUCLEOTIDE SEQUENCE</scope>
    <source>
        <strain evidence="1">TX3</strain>
    </source>
</reference>